<evidence type="ECO:0000313" key="3">
    <source>
        <dbReference type="WBParaSite" id="jg9253"/>
    </source>
</evidence>
<organism evidence="2 3">
    <name type="scientific">Ditylenchus dipsaci</name>
    <dbReference type="NCBI Taxonomy" id="166011"/>
    <lineage>
        <taxon>Eukaryota</taxon>
        <taxon>Metazoa</taxon>
        <taxon>Ecdysozoa</taxon>
        <taxon>Nematoda</taxon>
        <taxon>Chromadorea</taxon>
        <taxon>Rhabditida</taxon>
        <taxon>Tylenchina</taxon>
        <taxon>Tylenchomorpha</taxon>
        <taxon>Sphaerularioidea</taxon>
        <taxon>Anguinidae</taxon>
        <taxon>Anguininae</taxon>
        <taxon>Ditylenchus</taxon>
    </lineage>
</organism>
<keyword evidence="2" id="KW-1185">Reference proteome</keyword>
<feature type="region of interest" description="Disordered" evidence="1">
    <location>
        <begin position="110"/>
        <end position="131"/>
    </location>
</feature>
<sequence length="131" mass="14632">MQVYQLHLPQASQLTKGRFAKPQTQQRKYKLRAGNTMTMEKAGSLAPELIVDVKQGLTSIFFPSAKRSESGNYQLNLKKEVGEDEGVFESVLHYSLKNCFFPTIYGGSDRSARPKGPLQVDNITEESCTLS</sequence>
<dbReference type="WBParaSite" id="jg9253">
    <property type="protein sequence ID" value="jg9253"/>
    <property type="gene ID" value="jg9253"/>
</dbReference>
<evidence type="ECO:0000256" key="1">
    <source>
        <dbReference type="SAM" id="MobiDB-lite"/>
    </source>
</evidence>
<feature type="compositionally biased region" description="Polar residues" evidence="1">
    <location>
        <begin position="121"/>
        <end position="131"/>
    </location>
</feature>
<proteinExistence type="predicted"/>
<reference evidence="3" key="1">
    <citation type="submission" date="2022-11" db="UniProtKB">
        <authorList>
            <consortium name="WormBaseParasite"/>
        </authorList>
    </citation>
    <scope>IDENTIFICATION</scope>
</reference>
<dbReference type="Proteomes" id="UP000887574">
    <property type="component" value="Unplaced"/>
</dbReference>
<evidence type="ECO:0000313" key="2">
    <source>
        <dbReference type="Proteomes" id="UP000887574"/>
    </source>
</evidence>
<protein>
    <submittedName>
        <fullName evidence="3">Uncharacterized protein</fullName>
    </submittedName>
</protein>
<name>A0A915ETZ3_9BILA</name>
<accession>A0A915ETZ3</accession>
<dbReference type="AlphaFoldDB" id="A0A915ETZ3"/>